<name>A0A1D7RQK5_9CAUD</name>
<reference evidence="2 3" key="1">
    <citation type="journal article" date="2016" name="Environ. Microbiol.">
        <title>Genomic diversification of marine cyanophages into stable ecotypes.</title>
        <authorList>
            <person name="Marston M.F."/>
            <person name="Martiny J.B."/>
        </authorList>
    </citation>
    <scope>NUCLEOTIDE SEQUENCE [LARGE SCALE GENOMIC DNA]</scope>
    <source>
        <strain evidence="2">Np_36_1112</strain>
    </source>
</reference>
<gene>
    <name evidence="2" type="ORF">Np361112_202</name>
</gene>
<evidence type="ECO:0000313" key="2">
    <source>
        <dbReference type="EMBL" id="AOO03709.1"/>
    </source>
</evidence>
<dbReference type="InterPro" id="IPR012336">
    <property type="entry name" value="Thioredoxin-like_fold"/>
</dbReference>
<feature type="domain" description="Thioredoxin-like fold" evidence="1">
    <location>
        <begin position="5"/>
        <end position="84"/>
    </location>
</feature>
<dbReference type="PROSITE" id="PS51354">
    <property type="entry name" value="GLUTAREDOXIN_2"/>
    <property type="match status" value="1"/>
</dbReference>
<dbReference type="InterPro" id="IPR036249">
    <property type="entry name" value="Thioredoxin-like_sf"/>
</dbReference>
<accession>A0A1D7RQK5</accession>
<dbReference type="Proteomes" id="UP000220455">
    <property type="component" value="Segment"/>
</dbReference>
<dbReference type="SUPFAM" id="SSF52833">
    <property type="entry name" value="Thioredoxin-like"/>
    <property type="match status" value="1"/>
</dbReference>
<evidence type="ECO:0000313" key="3">
    <source>
        <dbReference type="Proteomes" id="UP000220455"/>
    </source>
</evidence>
<dbReference type="EMBL" id="KX349254">
    <property type="protein sequence ID" value="AOO03709.1"/>
    <property type="molecule type" value="Genomic_DNA"/>
</dbReference>
<proteinExistence type="predicted"/>
<dbReference type="Gene3D" id="3.40.30.10">
    <property type="entry name" value="Glutaredoxin"/>
    <property type="match status" value="1"/>
</dbReference>
<evidence type="ECO:0000259" key="1">
    <source>
        <dbReference type="Pfam" id="PF13098"/>
    </source>
</evidence>
<organism evidence="2 3">
    <name type="scientific">Synechococcus phage S-RIM2</name>
    <dbReference type="NCBI Taxonomy" id="687800"/>
    <lineage>
        <taxon>Viruses</taxon>
        <taxon>Duplodnaviria</taxon>
        <taxon>Heunggongvirae</taxon>
        <taxon>Uroviricota</taxon>
        <taxon>Caudoviricetes</taxon>
        <taxon>Pantevenvirales</taxon>
        <taxon>Kyanoviridae</taxon>
        <taxon>Nerrivikvirus</taxon>
        <taxon>Nerrivikvirus srim2</taxon>
    </lineage>
</organism>
<protein>
    <recommendedName>
        <fullName evidence="1">Thioredoxin-like fold domain-containing protein</fullName>
    </recommendedName>
</protein>
<dbReference type="Pfam" id="PF13098">
    <property type="entry name" value="Thioredoxin_2"/>
    <property type="match status" value="1"/>
</dbReference>
<sequence>MVKNRFLMFTKDSCGPCGLVKRYIYALNDPRIATIEEIQLEDFSDEPIPEENLEIAKKYGVTATPVLVVTDSEGNELVKYIGGMEITQNIRNAWNEYV</sequence>